<feature type="compositionally biased region" description="Pro residues" evidence="1">
    <location>
        <begin position="1"/>
        <end position="10"/>
    </location>
</feature>
<keyword evidence="3" id="KW-1185">Reference proteome</keyword>
<comment type="caution">
    <text evidence="2">The sequence shown here is derived from an EMBL/GenBank/DDBJ whole genome shotgun (WGS) entry which is preliminary data.</text>
</comment>
<organism evidence="2 3">
    <name type="scientific">Actinomyces israelii</name>
    <dbReference type="NCBI Taxonomy" id="1659"/>
    <lineage>
        <taxon>Bacteria</taxon>
        <taxon>Bacillati</taxon>
        <taxon>Actinomycetota</taxon>
        <taxon>Actinomycetes</taxon>
        <taxon>Actinomycetales</taxon>
        <taxon>Actinomycetaceae</taxon>
        <taxon>Actinomyces</taxon>
    </lineage>
</organism>
<sequence length="219" mass="23263">MRPAPAPPRVPAARPGGVAGPPAAAPGAADPLAALPDSRFPLPSRRLARAEVRADPALRRTGVAARDRLGDLAFDLGERAALHLLGDEPSEEALRKLLSRTGGGVRHGTGGVAAGVVRFGDYSPRTGGITLFDDTTAEYARRNGLTPREAALVVLAHETLHHLDAAGLVELPQVEPRKRAPRWLRLRGARPRSLPEAAAHGFASRFLPADIQEQVTWLI</sequence>
<proteinExistence type="predicted"/>
<reference evidence="2" key="1">
    <citation type="submission" date="2022-10" db="EMBL/GenBank/DDBJ databases">
        <title>Genome sequence of Actinomyces israelii ATCC 10048.</title>
        <authorList>
            <person name="Watt R.M."/>
            <person name="Tong W.M."/>
        </authorList>
    </citation>
    <scope>NUCLEOTIDE SEQUENCE</scope>
    <source>
        <strain evidence="2">ATCC 10048</strain>
    </source>
</reference>
<protein>
    <submittedName>
        <fullName evidence="2">Uncharacterized protein</fullName>
    </submittedName>
</protein>
<dbReference type="EMBL" id="JAPTMY010000064">
    <property type="protein sequence ID" value="MCZ0859556.1"/>
    <property type="molecule type" value="Genomic_DNA"/>
</dbReference>
<accession>A0ABT4ICT6</accession>
<gene>
    <name evidence="2" type="ORF">OHJ16_16110</name>
</gene>
<feature type="compositionally biased region" description="Low complexity" evidence="1">
    <location>
        <begin position="11"/>
        <end position="37"/>
    </location>
</feature>
<evidence type="ECO:0000313" key="2">
    <source>
        <dbReference type="EMBL" id="MCZ0859556.1"/>
    </source>
</evidence>
<name>A0ABT4ICT6_9ACTO</name>
<evidence type="ECO:0000313" key="3">
    <source>
        <dbReference type="Proteomes" id="UP001072034"/>
    </source>
</evidence>
<evidence type="ECO:0000256" key="1">
    <source>
        <dbReference type="SAM" id="MobiDB-lite"/>
    </source>
</evidence>
<dbReference type="RefSeq" id="WP_268918736.1">
    <property type="nucleotide sequence ID" value="NZ_JAPTMY010000064.1"/>
</dbReference>
<feature type="region of interest" description="Disordered" evidence="1">
    <location>
        <begin position="1"/>
        <end position="37"/>
    </location>
</feature>
<dbReference type="Proteomes" id="UP001072034">
    <property type="component" value="Unassembled WGS sequence"/>
</dbReference>